<protein>
    <submittedName>
        <fullName evidence="1">Uncharacterized protein</fullName>
    </submittedName>
</protein>
<accession>A0A9N9T4I1</accession>
<reference evidence="1" key="1">
    <citation type="submission" date="2022-01" db="EMBL/GenBank/DDBJ databases">
        <authorList>
            <person name="King R."/>
        </authorList>
    </citation>
    <scope>NUCLEOTIDE SEQUENCE</scope>
</reference>
<evidence type="ECO:0000313" key="2">
    <source>
        <dbReference type="Proteomes" id="UP001153709"/>
    </source>
</evidence>
<organism evidence="1 2">
    <name type="scientific">Diabrotica balteata</name>
    <name type="common">Banded cucumber beetle</name>
    <dbReference type="NCBI Taxonomy" id="107213"/>
    <lineage>
        <taxon>Eukaryota</taxon>
        <taxon>Metazoa</taxon>
        <taxon>Ecdysozoa</taxon>
        <taxon>Arthropoda</taxon>
        <taxon>Hexapoda</taxon>
        <taxon>Insecta</taxon>
        <taxon>Pterygota</taxon>
        <taxon>Neoptera</taxon>
        <taxon>Endopterygota</taxon>
        <taxon>Coleoptera</taxon>
        <taxon>Polyphaga</taxon>
        <taxon>Cucujiformia</taxon>
        <taxon>Chrysomeloidea</taxon>
        <taxon>Chrysomelidae</taxon>
        <taxon>Galerucinae</taxon>
        <taxon>Diabroticina</taxon>
        <taxon>Diabroticites</taxon>
        <taxon>Diabrotica</taxon>
    </lineage>
</organism>
<name>A0A9N9T4I1_DIABA</name>
<sequence>MEVKQEVMEETCKIEIVDNEVHNALLGTFKTEIKEEPHTESAHTAFDYLNCKKDPLKTEIEYDEDKLCLLKVKQQHESK</sequence>
<evidence type="ECO:0000313" key="1">
    <source>
        <dbReference type="EMBL" id="CAG9836388.1"/>
    </source>
</evidence>
<dbReference type="EMBL" id="OU898281">
    <property type="protein sequence ID" value="CAG9836388.1"/>
    <property type="molecule type" value="Genomic_DNA"/>
</dbReference>
<dbReference type="AlphaFoldDB" id="A0A9N9T4I1"/>
<dbReference type="Proteomes" id="UP001153709">
    <property type="component" value="Chromosome 6"/>
</dbReference>
<proteinExistence type="predicted"/>
<keyword evidence="2" id="KW-1185">Reference proteome</keyword>
<gene>
    <name evidence="1" type="ORF">DIABBA_LOCUS9477</name>
</gene>